<sequence length="159" mass="17040">MSVTFRKAEAADVPRLHAALAQLSADLGDTHRTDEDALHAAGFGARPVFRAVLAEEGWEVVGIALFSPCLSTSRGQVIAYVSDLWVAHGLRGQRLGPRLLSAVAEDAAEAWGATALKLNVYHHSAGARRFYARVGFTPAEDHTEMHLGPDAIARLGDTE</sequence>
<dbReference type="AlphaFoldDB" id="A0A2T6B9H2"/>
<keyword evidence="2" id="KW-0012">Acyltransferase</keyword>
<dbReference type="EMBL" id="QBKN01000001">
    <property type="protein sequence ID" value="PTX52725.1"/>
    <property type="molecule type" value="Genomic_DNA"/>
</dbReference>
<dbReference type="PANTHER" id="PTHR10545:SF29">
    <property type="entry name" value="GH14572P-RELATED"/>
    <property type="match status" value="1"/>
</dbReference>
<gene>
    <name evidence="4" type="ORF">C8N44_10113</name>
</gene>
<dbReference type="GO" id="GO:0008080">
    <property type="term" value="F:N-acetyltransferase activity"/>
    <property type="evidence" value="ECO:0007669"/>
    <property type="project" value="TreeGrafter"/>
</dbReference>
<accession>A0A2T6B9H2</accession>
<dbReference type="InterPro" id="IPR016181">
    <property type="entry name" value="Acyl_CoA_acyltransferase"/>
</dbReference>
<evidence type="ECO:0000313" key="5">
    <source>
        <dbReference type="Proteomes" id="UP000244069"/>
    </source>
</evidence>
<evidence type="ECO:0000256" key="2">
    <source>
        <dbReference type="ARBA" id="ARBA00023315"/>
    </source>
</evidence>
<keyword evidence="4" id="KW-0689">Ribosomal protein</keyword>
<dbReference type="Proteomes" id="UP000244069">
    <property type="component" value="Unassembled WGS sequence"/>
</dbReference>
<dbReference type="RefSeq" id="WP_107974120.1">
    <property type="nucleotide sequence ID" value="NZ_BMEZ01000001.1"/>
</dbReference>
<evidence type="ECO:0000256" key="1">
    <source>
        <dbReference type="ARBA" id="ARBA00022679"/>
    </source>
</evidence>
<dbReference type="CDD" id="cd04301">
    <property type="entry name" value="NAT_SF"/>
    <property type="match status" value="1"/>
</dbReference>
<dbReference type="Pfam" id="PF00583">
    <property type="entry name" value="Acetyltransf_1"/>
    <property type="match status" value="1"/>
</dbReference>
<proteinExistence type="predicted"/>
<evidence type="ECO:0000259" key="3">
    <source>
        <dbReference type="PROSITE" id="PS51186"/>
    </source>
</evidence>
<keyword evidence="4" id="KW-0687">Ribonucleoprotein</keyword>
<dbReference type="OrthoDB" id="9805924at2"/>
<dbReference type="GO" id="GO:0005840">
    <property type="term" value="C:ribosome"/>
    <property type="evidence" value="ECO:0007669"/>
    <property type="project" value="UniProtKB-KW"/>
</dbReference>
<keyword evidence="1" id="KW-0808">Transferase</keyword>
<dbReference type="InterPro" id="IPR000182">
    <property type="entry name" value="GNAT_dom"/>
</dbReference>
<protein>
    <submittedName>
        <fullName evidence="4">Ribosomal protein S18 acetylase RimI-like enzyme</fullName>
    </submittedName>
</protein>
<comment type="caution">
    <text evidence="4">The sequence shown here is derived from an EMBL/GenBank/DDBJ whole genome shotgun (WGS) entry which is preliminary data.</text>
</comment>
<reference evidence="4 5" key="1">
    <citation type="submission" date="2018-04" db="EMBL/GenBank/DDBJ databases">
        <title>Genomic Encyclopedia of Archaeal and Bacterial Type Strains, Phase II (KMG-II): from individual species to whole genera.</title>
        <authorList>
            <person name="Goeker M."/>
        </authorList>
    </citation>
    <scope>NUCLEOTIDE SEQUENCE [LARGE SCALE GENOMIC DNA]</scope>
    <source>
        <strain evidence="4 5">DSM 29329</strain>
    </source>
</reference>
<dbReference type="PANTHER" id="PTHR10545">
    <property type="entry name" value="DIAMINE N-ACETYLTRANSFERASE"/>
    <property type="match status" value="1"/>
</dbReference>
<dbReference type="SUPFAM" id="SSF55729">
    <property type="entry name" value="Acyl-CoA N-acyltransferases (Nat)"/>
    <property type="match status" value="1"/>
</dbReference>
<feature type="domain" description="N-acetyltransferase" evidence="3">
    <location>
        <begin position="3"/>
        <end position="158"/>
    </location>
</feature>
<dbReference type="PROSITE" id="PS51186">
    <property type="entry name" value="GNAT"/>
    <property type="match status" value="1"/>
</dbReference>
<keyword evidence="5" id="KW-1185">Reference proteome</keyword>
<dbReference type="Gene3D" id="3.40.630.30">
    <property type="match status" value="1"/>
</dbReference>
<evidence type="ECO:0000313" key="4">
    <source>
        <dbReference type="EMBL" id="PTX52725.1"/>
    </source>
</evidence>
<organism evidence="4 5">
    <name type="scientific">Allosediminivita pacifica</name>
    <dbReference type="NCBI Taxonomy" id="1267769"/>
    <lineage>
        <taxon>Bacteria</taxon>
        <taxon>Pseudomonadati</taxon>
        <taxon>Pseudomonadota</taxon>
        <taxon>Alphaproteobacteria</taxon>
        <taxon>Rhodobacterales</taxon>
        <taxon>Paracoccaceae</taxon>
        <taxon>Allosediminivita</taxon>
    </lineage>
</organism>
<dbReference type="InterPro" id="IPR051016">
    <property type="entry name" value="Diverse_Substrate_AcTransf"/>
</dbReference>
<name>A0A2T6B9H2_9RHOB</name>